<gene>
    <name evidence="2" type="ORF">QR680_001872</name>
</gene>
<dbReference type="EMBL" id="JAUCMV010000005">
    <property type="protein sequence ID" value="KAK0396821.1"/>
    <property type="molecule type" value="Genomic_DNA"/>
</dbReference>
<reference evidence="2" key="1">
    <citation type="submission" date="2023-06" db="EMBL/GenBank/DDBJ databases">
        <title>Genomic analysis of the entomopathogenic nematode Steinernema hermaphroditum.</title>
        <authorList>
            <person name="Schwarz E.M."/>
            <person name="Heppert J.K."/>
            <person name="Baniya A."/>
            <person name="Schwartz H.T."/>
            <person name="Tan C.-H."/>
            <person name="Antoshechkin I."/>
            <person name="Sternberg P.W."/>
            <person name="Goodrich-Blair H."/>
            <person name="Dillman A.R."/>
        </authorList>
    </citation>
    <scope>NUCLEOTIDE SEQUENCE</scope>
    <source>
        <strain evidence="2">PS9179</strain>
        <tissue evidence="2">Whole animal</tissue>
    </source>
</reference>
<dbReference type="AlphaFoldDB" id="A0AA39H147"/>
<accession>A0AA39H147</accession>
<comment type="caution">
    <text evidence="2">The sequence shown here is derived from an EMBL/GenBank/DDBJ whole genome shotgun (WGS) entry which is preliminary data.</text>
</comment>
<evidence type="ECO:0000256" key="1">
    <source>
        <dbReference type="SAM" id="MobiDB-lite"/>
    </source>
</evidence>
<evidence type="ECO:0000313" key="2">
    <source>
        <dbReference type="EMBL" id="KAK0396821.1"/>
    </source>
</evidence>
<keyword evidence="3" id="KW-1185">Reference proteome</keyword>
<name>A0AA39H147_9BILA</name>
<protein>
    <submittedName>
        <fullName evidence="2">Uncharacterized protein</fullName>
    </submittedName>
</protein>
<proteinExistence type="predicted"/>
<dbReference type="Proteomes" id="UP001175271">
    <property type="component" value="Unassembled WGS sequence"/>
</dbReference>
<organism evidence="2 3">
    <name type="scientific">Steinernema hermaphroditum</name>
    <dbReference type="NCBI Taxonomy" id="289476"/>
    <lineage>
        <taxon>Eukaryota</taxon>
        <taxon>Metazoa</taxon>
        <taxon>Ecdysozoa</taxon>
        <taxon>Nematoda</taxon>
        <taxon>Chromadorea</taxon>
        <taxon>Rhabditida</taxon>
        <taxon>Tylenchina</taxon>
        <taxon>Panagrolaimomorpha</taxon>
        <taxon>Strongyloidoidea</taxon>
        <taxon>Steinernematidae</taxon>
        <taxon>Steinernema</taxon>
    </lineage>
</organism>
<feature type="region of interest" description="Disordered" evidence="1">
    <location>
        <begin position="87"/>
        <end position="107"/>
    </location>
</feature>
<sequence>MHDYGITKALLLLDNPLTTRAEGLILDFSRLLREKMSEVSARLAYLWVAANCKCVMRRCRSANHVDCFRIDPWIVEQIQECDSRYTSMSNNQNRHSRSPNFSESLDSLQTDSPMFSLFTKQRHAHYL</sequence>
<evidence type="ECO:0000313" key="3">
    <source>
        <dbReference type="Proteomes" id="UP001175271"/>
    </source>
</evidence>